<dbReference type="InterPro" id="IPR058031">
    <property type="entry name" value="AAA_lid_NorR"/>
</dbReference>
<dbReference type="Gene3D" id="1.10.8.60">
    <property type="match status" value="1"/>
</dbReference>
<feature type="region of interest" description="Disordered" evidence="6">
    <location>
        <begin position="351"/>
        <end position="394"/>
    </location>
</feature>
<dbReference type="InterPro" id="IPR025662">
    <property type="entry name" value="Sigma_54_int_dom_ATP-bd_1"/>
</dbReference>
<keyword evidence="2" id="KW-0067">ATP-binding</keyword>
<dbReference type="STRING" id="633813.SAMN04488087_1636"/>
<dbReference type="PROSITE" id="PS50045">
    <property type="entry name" value="SIGMA54_INTERACT_4"/>
    <property type="match status" value="1"/>
</dbReference>
<dbReference type="PROSITE" id="PS00688">
    <property type="entry name" value="SIGMA54_INTERACT_3"/>
    <property type="match status" value="1"/>
</dbReference>
<dbReference type="Gene3D" id="1.10.10.60">
    <property type="entry name" value="Homeodomain-like"/>
    <property type="match status" value="1"/>
</dbReference>
<dbReference type="GO" id="GO:0006355">
    <property type="term" value="P:regulation of DNA-templated transcription"/>
    <property type="evidence" value="ECO:0007669"/>
    <property type="project" value="InterPro"/>
</dbReference>
<keyword evidence="5" id="KW-0804">Transcription</keyword>
<dbReference type="InterPro" id="IPR003593">
    <property type="entry name" value="AAA+_ATPase"/>
</dbReference>
<evidence type="ECO:0000256" key="4">
    <source>
        <dbReference type="ARBA" id="ARBA00023125"/>
    </source>
</evidence>
<dbReference type="EMBL" id="FRAU01000005">
    <property type="protein sequence ID" value="SHK66709.1"/>
    <property type="molecule type" value="Genomic_DNA"/>
</dbReference>
<evidence type="ECO:0000256" key="2">
    <source>
        <dbReference type="ARBA" id="ARBA00022840"/>
    </source>
</evidence>
<evidence type="ECO:0000313" key="8">
    <source>
        <dbReference type="EMBL" id="SHK66709.1"/>
    </source>
</evidence>
<protein>
    <submittedName>
        <fullName evidence="8">Regulatory protein, Fis family</fullName>
    </submittedName>
</protein>
<keyword evidence="1" id="KW-0547">Nucleotide-binding</keyword>
<evidence type="ECO:0000259" key="7">
    <source>
        <dbReference type="PROSITE" id="PS50045"/>
    </source>
</evidence>
<sequence length="442" mass="49915">MDREAIQQRFGIIGQSAAIRHVIDRARMVARTDITVLLQGESGVGKELIAHAIHGMSPRRHGPFVIVNCGAIPEGLIESELFGAEKGAYTGAVERRKGYFEEADGGTIFLDEIGEMPLAAQVRLLRVLETGEFTRVGSSRPIKTDVRIIAATNKDLARAVRTGHFREDLYYRISTVIIEIPPLRERREDIIPLFEYFLHRAAQRYSTPLRRLDEGARQLLLRYHWPGNVRELRNVAEQVAVLLPKTTITAEDLRPLLRGVSAGRSLMPVSRPSEQSGDPRERELIYRLLLELRFDMHEVKALLHRLVAGQMRRPEQLPAPSEEPAFRSPSSWTEAEDVDFVEEVPFEEELDYESVDTASSWEPEAGRLPDTASEKSKMENVEQSPASGLLNGERLPTLAEAERMLIVEALKRYGGNRRQAARALGISERTLYRKLKEIDEAL</sequence>
<dbReference type="PRINTS" id="PR01590">
    <property type="entry name" value="HTHFIS"/>
</dbReference>
<dbReference type="SMART" id="SM00382">
    <property type="entry name" value="AAA"/>
    <property type="match status" value="1"/>
</dbReference>
<evidence type="ECO:0000256" key="1">
    <source>
        <dbReference type="ARBA" id="ARBA00022741"/>
    </source>
</evidence>
<dbReference type="Pfam" id="PF02954">
    <property type="entry name" value="HTH_8"/>
    <property type="match status" value="1"/>
</dbReference>
<reference evidence="9" key="1">
    <citation type="submission" date="2016-11" db="EMBL/GenBank/DDBJ databases">
        <authorList>
            <person name="Varghese N."/>
            <person name="Submissions S."/>
        </authorList>
    </citation>
    <scope>NUCLEOTIDE SEQUENCE [LARGE SCALE GENOMIC DNA]</scope>
    <source>
        <strain evidence="9">DSM 22212</strain>
    </source>
</reference>
<evidence type="ECO:0000313" key="9">
    <source>
        <dbReference type="Proteomes" id="UP000185812"/>
    </source>
</evidence>
<dbReference type="InterPro" id="IPR002078">
    <property type="entry name" value="Sigma_54_int"/>
</dbReference>
<organism evidence="8 9">
    <name type="scientific">Rhodothermus profundi</name>
    <dbReference type="NCBI Taxonomy" id="633813"/>
    <lineage>
        <taxon>Bacteria</taxon>
        <taxon>Pseudomonadati</taxon>
        <taxon>Rhodothermota</taxon>
        <taxon>Rhodothermia</taxon>
        <taxon>Rhodothermales</taxon>
        <taxon>Rhodothermaceae</taxon>
        <taxon>Rhodothermus</taxon>
    </lineage>
</organism>
<name>A0A1M6UBZ5_9BACT</name>
<keyword evidence="3" id="KW-0805">Transcription regulation</keyword>
<gene>
    <name evidence="8" type="ORF">SAMN04488087_1636</name>
</gene>
<dbReference type="Proteomes" id="UP000185812">
    <property type="component" value="Unassembled WGS sequence"/>
</dbReference>
<evidence type="ECO:0000256" key="3">
    <source>
        <dbReference type="ARBA" id="ARBA00023015"/>
    </source>
</evidence>
<dbReference type="InterPro" id="IPR009057">
    <property type="entry name" value="Homeodomain-like_sf"/>
</dbReference>
<feature type="region of interest" description="Disordered" evidence="6">
    <location>
        <begin position="314"/>
        <end position="334"/>
    </location>
</feature>
<dbReference type="InterPro" id="IPR025943">
    <property type="entry name" value="Sigma_54_int_dom_ATP-bd_2"/>
</dbReference>
<feature type="compositionally biased region" description="Basic and acidic residues" evidence="6">
    <location>
        <begin position="364"/>
        <end position="380"/>
    </location>
</feature>
<dbReference type="Pfam" id="PF25601">
    <property type="entry name" value="AAA_lid_14"/>
    <property type="match status" value="1"/>
</dbReference>
<feature type="domain" description="Sigma-54 factor interaction" evidence="7">
    <location>
        <begin position="12"/>
        <end position="241"/>
    </location>
</feature>
<dbReference type="RefSeq" id="WP_072715490.1">
    <property type="nucleotide sequence ID" value="NZ_FRAU01000005.1"/>
</dbReference>
<dbReference type="OrthoDB" id="9782110at2"/>
<dbReference type="CDD" id="cd00009">
    <property type="entry name" value="AAA"/>
    <property type="match status" value="1"/>
</dbReference>
<keyword evidence="4" id="KW-0238">DNA-binding</keyword>
<dbReference type="Pfam" id="PF00158">
    <property type="entry name" value="Sigma54_activat"/>
    <property type="match status" value="1"/>
</dbReference>
<dbReference type="SUPFAM" id="SSF46689">
    <property type="entry name" value="Homeodomain-like"/>
    <property type="match status" value="1"/>
</dbReference>
<dbReference type="Gene3D" id="3.40.50.300">
    <property type="entry name" value="P-loop containing nucleotide triphosphate hydrolases"/>
    <property type="match status" value="1"/>
</dbReference>
<dbReference type="PROSITE" id="PS00676">
    <property type="entry name" value="SIGMA54_INTERACT_2"/>
    <property type="match status" value="1"/>
</dbReference>
<dbReference type="GO" id="GO:0005524">
    <property type="term" value="F:ATP binding"/>
    <property type="evidence" value="ECO:0007669"/>
    <property type="project" value="UniProtKB-KW"/>
</dbReference>
<dbReference type="FunFam" id="3.40.50.300:FF:000006">
    <property type="entry name" value="DNA-binding transcriptional regulator NtrC"/>
    <property type="match status" value="1"/>
</dbReference>
<keyword evidence="9" id="KW-1185">Reference proteome</keyword>
<accession>A0A1M6UBZ5</accession>
<dbReference type="AlphaFoldDB" id="A0A1M6UBZ5"/>
<dbReference type="InterPro" id="IPR002197">
    <property type="entry name" value="HTH_Fis"/>
</dbReference>
<evidence type="ECO:0000256" key="5">
    <source>
        <dbReference type="ARBA" id="ARBA00023163"/>
    </source>
</evidence>
<evidence type="ECO:0000256" key="6">
    <source>
        <dbReference type="SAM" id="MobiDB-lite"/>
    </source>
</evidence>
<dbReference type="PANTHER" id="PTHR32071:SF121">
    <property type="entry name" value="SIGMA L-DEPENDENT TRANSCRIPTIONAL REGULATOR YQIR-RELATED"/>
    <property type="match status" value="1"/>
</dbReference>
<proteinExistence type="predicted"/>
<dbReference type="PANTHER" id="PTHR32071">
    <property type="entry name" value="TRANSCRIPTIONAL REGULATORY PROTEIN"/>
    <property type="match status" value="1"/>
</dbReference>
<dbReference type="SUPFAM" id="SSF52540">
    <property type="entry name" value="P-loop containing nucleoside triphosphate hydrolases"/>
    <property type="match status" value="1"/>
</dbReference>
<dbReference type="GO" id="GO:0043565">
    <property type="term" value="F:sequence-specific DNA binding"/>
    <property type="evidence" value="ECO:0007669"/>
    <property type="project" value="InterPro"/>
</dbReference>
<dbReference type="InterPro" id="IPR027417">
    <property type="entry name" value="P-loop_NTPase"/>
</dbReference>
<dbReference type="InterPro" id="IPR025944">
    <property type="entry name" value="Sigma_54_int_dom_CS"/>
</dbReference>
<dbReference type="PROSITE" id="PS00675">
    <property type="entry name" value="SIGMA54_INTERACT_1"/>
    <property type="match status" value="1"/>
</dbReference>